<organism evidence="2 3">
    <name type="scientific">Enterovibrio norvegicus FF-454</name>
    <dbReference type="NCBI Taxonomy" id="1185651"/>
    <lineage>
        <taxon>Bacteria</taxon>
        <taxon>Pseudomonadati</taxon>
        <taxon>Pseudomonadota</taxon>
        <taxon>Gammaproteobacteria</taxon>
        <taxon>Vibrionales</taxon>
        <taxon>Vibrionaceae</taxon>
        <taxon>Enterovibrio</taxon>
    </lineage>
</organism>
<feature type="signal peptide" evidence="1">
    <location>
        <begin position="1"/>
        <end position="23"/>
    </location>
</feature>
<reference evidence="2 3" key="1">
    <citation type="journal article" date="2012" name="Science">
        <title>Ecological populations of bacteria act as socially cohesive units of antibiotic production and resistance.</title>
        <authorList>
            <person name="Cordero O.X."/>
            <person name="Wildschutte H."/>
            <person name="Kirkup B."/>
            <person name="Proehl S."/>
            <person name="Ngo L."/>
            <person name="Hussain F."/>
            <person name="Le Roux F."/>
            <person name="Mincer T."/>
            <person name="Polz M.F."/>
        </authorList>
    </citation>
    <scope>NUCLEOTIDE SEQUENCE [LARGE SCALE GENOMIC DNA]</scope>
    <source>
        <strain evidence="2 3">FF-454</strain>
    </source>
</reference>
<name>A0A1E5C4W6_9GAMM</name>
<proteinExistence type="predicted"/>
<dbReference type="InterPro" id="IPR026387">
    <property type="entry name" value="OMP_w_GlyGly"/>
</dbReference>
<evidence type="ECO:0000256" key="1">
    <source>
        <dbReference type="SAM" id="SignalP"/>
    </source>
</evidence>
<accession>A0A1E5C4W6</accession>
<keyword evidence="1" id="KW-0732">Signal</keyword>
<dbReference type="NCBIfam" id="TIGR04219">
    <property type="entry name" value="OMP_w_GlyGly"/>
    <property type="match status" value="1"/>
</dbReference>
<dbReference type="Proteomes" id="UP000095039">
    <property type="component" value="Unassembled WGS sequence"/>
</dbReference>
<sequence length="216" mass="23546">MKKLNLSLAALAVAATVSLPAQSAVLLGAKAGVDAWYADAKINDVRADDTNVQGSYYVAFEHFIPLVPNAKIRYTDVSSQGANTQSVAFTQYDLIAYYEILDNDLISFDIGLNLQKFEGNFGVHKFDEWQPAVYSDVRLGIPATPVSLFGTFSFGSYDETSTVDAEAGVLFTLGLVAADLNFKAGYRVQDYDFNYFGANPGKFMNDGFFGGVELNF</sequence>
<gene>
    <name evidence="2" type="ORF">A1OK_11355</name>
</gene>
<keyword evidence="3" id="KW-1185">Reference proteome</keyword>
<dbReference type="AlphaFoldDB" id="A0A1E5C4W6"/>
<evidence type="ECO:0000313" key="2">
    <source>
        <dbReference type="EMBL" id="OEE60540.1"/>
    </source>
</evidence>
<comment type="caution">
    <text evidence="2">The sequence shown here is derived from an EMBL/GenBank/DDBJ whole genome shotgun (WGS) entry which is preliminary data.</text>
</comment>
<dbReference type="EMBL" id="AJWN02000065">
    <property type="protein sequence ID" value="OEE60540.1"/>
    <property type="molecule type" value="Genomic_DNA"/>
</dbReference>
<evidence type="ECO:0000313" key="3">
    <source>
        <dbReference type="Proteomes" id="UP000095039"/>
    </source>
</evidence>
<protein>
    <submittedName>
        <fullName evidence="2">Fe3+-hydroxamate ABC transporter substrate-binding protein</fullName>
    </submittedName>
</protein>
<dbReference type="RefSeq" id="WP_016959088.1">
    <property type="nucleotide sequence ID" value="NZ_AJWN02000065.1"/>
</dbReference>
<feature type="chain" id="PRO_5009172448" evidence="1">
    <location>
        <begin position="24"/>
        <end position="216"/>
    </location>
</feature>